<feature type="transmembrane region" description="Helical" evidence="5">
    <location>
        <begin position="193"/>
        <end position="212"/>
    </location>
</feature>
<dbReference type="InterPro" id="IPR005828">
    <property type="entry name" value="MFS_sugar_transport-like"/>
</dbReference>
<organism evidence="7 8">
    <name type="scientific">Ancylostoma ceylanicum</name>
    <dbReference type="NCBI Taxonomy" id="53326"/>
    <lineage>
        <taxon>Eukaryota</taxon>
        <taxon>Metazoa</taxon>
        <taxon>Ecdysozoa</taxon>
        <taxon>Nematoda</taxon>
        <taxon>Chromadorea</taxon>
        <taxon>Rhabditida</taxon>
        <taxon>Rhabditina</taxon>
        <taxon>Rhabditomorpha</taxon>
        <taxon>Strongyloidea</taxon>
        <taxon>Ancylostomatidae</taxon>
        <taxon>Ancylostomatinae</taxon>
        <taxon>Ancylostoma</taxon>
    </lineage>
</organism>
<feature type="transmembrane region" description="Helical" evidence="5">
    <location>
        <begin position="394"/>
        <end position="411"/>
    </location>
</feature>
<evidence type="ECO:0000313" key="7">
    <source>
        <dbReference type="EMBL" id="EYC31426.1"/>
    </source>
</evidence>
<evidence type="ECO:0000256" key="4">
    <source>
        <dbReference type="ARBA" id="ARBA00023136"/>
    </source>
</evidence>
<dbReference type="InterPro" id="IPR005829">
    <property type="entry name" value="Sugar_transporter_CS"/>
</dbReference>
<proteinExistence type="predicted"/>
<dbReference type="SUPFAM" id="SSF103473">
    <property type="entry name" value="MFS general substrate transporter"/>
    <property type="match status" value="1"/>
</dbReference>
<dbReference type="AlphaFoldDB" id="A0A016VVS8"/>
<evidence type="ECO:0000256" key="3">
    <source>
        <dbReference type="ARBA" id="ARBA00022989"/>
    </source>
</evidence>
<feature type="transmembrane region" description="Helical" evidence="5">
    <location>
        <begin position="218"/>
        <end position="237"/>
    </location>
</feature>
<dbReference type="InterPro" id="IPR036259">
    <property type="entry name" value="MFS_trans_sf"/>
</dbReference>
<feature type="transmembrane region" description="Helical" evidence="5">
    <location>
        <begin position="335"/>
        <end position="355"/>
    </location>
</feature>
<evidence type="ECO:0000256" key="1">
    <source>
        <dbReference type="ARBA" id="ARBA00004141"/>
    </source>
</evidence>
<gene>
    <name evidence="7" type="primary">Acey_s0004.g2146</name>
    <name evidence="7" type="ORF">Y032_0004g2146</name>
</gene>
<feature type="transmembrane region" description="Helical" evidence="5">
    <location>
        <begin position="135"/>
        <end position="153"/>
    </location>
</feature>
<comment type="subcellular location">
    <subcellularLocation>
        <location evidence="1">Membrane</location>
        <topology evidence="1">Multi-pass membrane protein</topology>
    </subcellularLocation>
</comment>
<keyword evidence="3 5" id="KW-1133">Transmembrane helix</keyword>
<feature type="transmembrane region" description="Helical" evidence="5">
    <location>
        <begin position="159"/>
        <end position="181"/>
    </location>
</feature>
<evidence type="ECO:0000259" key="6">
    <source>
        <dbReference type="PROSITE" id="PS50850"/>
    </source>
</evidence>
<dbReference type="PROSITE" id="PS50850">
    <property type="entry name" value="MFS"/>
    <property type="match status" value="1"/>
</dbReference>
<feature type="transmembrane region" description="Helical" evidence="5">
    <location>
        <begin position="304"/>
        <end position="323"/>
    </location>
</feature>
<evidence type="ECO:0000256" key="2">
    <source>
        <dbReference type="ARBA" id="ARBA00022692"/>
    </source>
</evidence>
<dbReference type="InterPro" id="IPR020846">
    <property type="entry name" value="MFS_dom"/>
</dbReference>
<protein>
    <recommendedName>
        <fullName evidence="6">Major facilitator superfamily (MFS) profile domain-containing protein</fullName>
    </recommendedName>
</protein>
<sequence length="496" mass="55688">MIPPGTRCCKYRADIIILLTYQLTQMYGTQQVYTIFLNYAPPVACFDDHCVKLKDKCYEPCPSCPDECPKNVTKQVRDQCKKEHEANFYSPLMEYRLKCLPFTSSTSSAEVQFDGVLVGSMCVGLLADRFGRRRMLLISLLVGIPALFLSAFLDGIAYFYIGRAAVGITIAGVLAVGWPFSAEMISSKHRFKLRTFSSWTNGRLLMIAITHIGGTWRFSTYLHAAAALVPLALAFLLPEPPMWLEKKGYSEREQQARRKLDWINGLEPREDGGSEEEEKEQLLQQQKVVRVSFIRALRNKDLRTNFFTLSVMWFCAGLSTYCIDLNGEDMTKNLWFGQYLISLLGSIVLVLLGFADAKYVWLGRRNLFITAIGSCIVTSIVLMVLLLVGMKGGIIYFAAYVTAYIAYLVHWEPCHMGAAELIPTEVRATSTAFLNVITRLANIIAARSVCILKEGNELAIMIVILVTDLISFVTAFFLLKETKGVNLEEVGQLPKL</sequence>
<keyword evidence="2 5" id="KW-0812">Transmembrane</keyword>
<feature type="transmembrane region" description="Helical" evidence="5">
    <location>
        <begin position="458"/>
        <end position="479"/>
    </location>
</feature>
<comment type="caution">
    <text evidence="7">The sequence shown here is derived from an EMBL/GenBank/DDBJ whole genome shotgun (WGS) entry which is preliminary data.</text>
</comment>
<dbReference type="Pfam" id="PF00083">
    <property type="entry name" value="Sugar_tr"/>
    <property type="match status" value="1"/>
</dbReference>
<feature type="domain" description="Major facilitator superfamily (MFS) profile" evidence="6">
    <location>
        <begin position="33"/>
        <end position="483"/>
    </location>
</feature>
<dbReference type="Gene3D" id="1.20.1250.20">
    <property type="entry name" value="MFS general substrate transporter like domains"/>
    <property type="match status" value="1"/>
</dbReference>
<name>A0A016VVS8_9BILA</name>
<keyword evidence="8" id="KW-1185">Reference proteome</keyword>
<feature type="transmembrane region" description="Helical" evidence="5">
    <location>
        <begin position="367"/>
        <end position="388"/>
    </location>
</feature>
<evidence type="ECO:0000256" key="5">
    <source>
        <dbReference type="SAM" id="Phobius"/>
    </source>
</evidence>
<reference evidence="8" key="1">
    <citation type="journal article" date="2015" name="Nat. Genet.">
        <title>The genome and transcriptome of the zoonotic hookworm Ancylostoma ceylanicum identify infection-specific gene families.</title>
        <authorList>
            <person name="Schwarz E.M."/>
            <person name="Hu Y."/>
            <person name="Antoshechkin I."/>
            <person name="Miller M.M."/>
            <person name="Sternberg P.W."/>
            <person name="Aroian R.V."/>
        </authorList>
    </citation>
    <scope>NUCLEOTIDE SEQUENCE</scope>
    <source>
        <strain evidence="8">HY135</strain>
    </source>
</reference>
<dbReference type="OrthoDB" id="5804960at2759"/>
<dbReference type="PROSITE" id="PS00216">
    <property type="entry name" value="SUGAR_TRANSPORT_1"/>
    <property type="match status" value="1"/>
</dbReference>
<dbReference type="EMBL" id="JARK01001340">
    <property type="protein sequence ID" value="EYC31426.1"/>
    <property type="molecule type" value="Genomic_DNA"/>
</dbReference>
<evidence type="ECO:0000313" key="8">
    <source>
        <dbReference type="Proteomes" id="UP000024635"/>
    </source>
</evidence>
<dbReference type="Proteomes" id="UP000024635">
    <property type="component" value="Unassembled WGS sequence"/>
</dbReference>
<keyword evidence="4 5" id="KW-0472">Membrane</keyword>
<dbReference type="STRING" id="53326.A0A016VVS8"/>
<dbReference type="GO" id="GO:0016020">
    <property type="term" value="C:membrane"/>
    <property type="evidence" value="ECO:0007669"/>
    <property type="project" value="UniProtKB-SubCell"/>
</dbReference>
<dbReference type="GO" id="GO:0022857">
    <property type="term" value="F:transmembrane transporter activity"/>
    <property type="evidence" value="ECO:0007669"/>
    <property type="project" value="InterPro"/>
</dbReference>
<dbReference type="PANTHER" id="PTHR24064">
    <property type="entry name" value="SOLUTE CARRIER FAMILY 22 MEMBER"/>
    <property type="match status" value="1"/>
</dbReference>
<accession>A0A016VVS8</accession>